<evidence type="ECO:0000256" key="5">
    <source>
        <dbReference type="ARBA" id="ARBA00014046"/>
    </source>
</evidence>
<dbReference type="InterPro" id="IPR032673">
    <property type="entry name" value="DNA_photolyase_2_CS"/>
</dbReference>
<dbReference type="FunFam" id="1.10.579.10:FF:000002">
    <property type="entry name" value="Deoxyribodipyrimidine photolyase"/>
    <property type="match status" value="1"/>
</dbReference>
<keyword evidence="7" id="KW-0227">DNA damage</keyword>
<dbReference type="GO" id="GO:0003904">
    <property type="term" value="F:deoxyribodipyrimidine photo-lyase activity"/>
    <property type="evidence" value="ECO:0007669"/>
    <property type="project" value="UniProtKB-EC"/>
</dbReference>
<evidence type="ECO:0000256" key="3">
    <source>
        <dbReference type="ARBA" id="ARBA00006409"/>
    </source>
</evidence>
<dbReference type="InterPro" id="IPR036155">
    <property type="entry name" value="Crypto/Photolyase_N_sf"/>
</dbReference>
<evidence type="ECO:0000256" key="9">
    <source>
        <dbReference type="ARBA" id="ARBA00023125"/>
    </source>
</evidence>
<evidence type="ECO:0000256" key="6">
    <source>
        <dbReference type="ARBA" id="ARBA00022630"/>
    </source>
</evidence>
<comment type="caution">
    <text evidence="15">The sequence shown here is derived from an EMBL/GenBank/DDBJ whole genome shotgun (WGS) entry which is preliminary data.</text>
</comment>
<dbReference type="PROSITE" id="PS51645">
    <property type="entry name" value="PHR_CRY_ALPHA_BETA"/>
    <property type="match status" value="1"/>
</dbReference>
<gene>
    <name evidence="15" type="ORF">KI809_05510</name>
</gene>
<dbReference type="EC" id="4.1.99.3" evidence="4"/>
<dbReference type="InterPro" id="IPR006050">
    <property type="entry name" value="DNA_photolyase_N"/>
</dbReference>
<evidence type="ECO:0000256" key="12">
    <source>
        <dbReference type="ARBA" id="ARBA00031671"/>
    </source>
</evidence>
<dbReference type="PANTHER" id="PTHR10211">
    <property type="entry name" value="DEOXYRIBODIPYRIMIDINE PHOTOLYASE"/>
    <property type="match status" value="1"/>
</dbReference>
<dbReference type="GO" id="GO:0000719">
    <property type="term" value="P:photoreactive repair"/>
    <property type="evidence" value="ECO:0007669"/>
    <property type="project" value="TreeGrafter"/>
</dbReference>
<evidence type="ECO:0000313" key="15">
    <source>
        <dbReference type="EMBL" id="MBT0663754.1"/>
    </source>
</evidence>
<evidence type="ECO:0000313" key="16">
    <source>
        <dbReference type="Proteomes" id="UP000811899"/>
    </source>
</evidence>
<dbReference type="NCBIfam" id="TIGR00591">
    <property type="entry name" value="phr2"/>
    <property type="match status" value="1"/>
</dbReference>
<comment type="similarity">
    <text evidence="3">Belongs to the DNA photolyase class-2 family.</text>
</comment>
<evidence type="ECO:0000256" key="4">
    <source>
        <dbReference type="ARBA" id="ARBA00013149"/>
    </source>
</evidence>
<evidence type="ECO:0000259" key="14">
    <source>
        <dbReference type="PROSITE" id="PS51645"/>
    </source>
</evidence>
<dbReference type="InterPro" id="IPR008148">
    <property type="entry name" value="DNA_photolyase_2"/>
</dbReference>
<sequence length="446" mass="50250">MHHVQKERITTLNQAAHGTGPVIYWMSRDQRVSDNWALLHAQQLAVERRVPLAVVFTLSPAFLGATLRQYAFMLRGLADTARSLRELEIPLFLLRGAPVAEIASFVSKHRAGTLVTDFDPLRIKAGWRKHVARELNIAVHEVDAHNIVPCHHLSQKQEYGAYTLRPKLLKLLAEFLTDFPPIIRHPFAWPDPPEPFEPLSVIGELPVDRSVAEIALPPGAAAAKNRLLSFIENGLGQYNTLRNDPCCDGQSGLSPYLHFGQLAPQRAALAAAGVPKAEEFLEELIIRRELSDNFCCYNNSYDQVAGFPAWARKSLDLHRSDPRAYCYSPEQFEAGVTHDPLWNAAQHEMVITGRMHGYLRMYWAKKILEWSPSAEDAMKVAIALNDRYQLDGRDPNGYTGIAWSIGGVHDRAWGERPIFGKIRYMSNAGCKRKFDVASYIARIERL</sequence>
<keyword evidence="8" id="KW-0274">FAD</keyword>
<dbReference type="PANTHER" id="PTHR10211:SF0">
    <property type="entry name" value="DEOXYRIBODIPYRIMIDINE PHOTO-LYASE"/>
    <property type="match status" value="1"/>
</dbReference>
<dbReference type="InterPro" id="IPR014729">
    <property type="entry name" value="Rossmann-like_a/b/a_fold"/>
</dbReference>
<evidence type="ECO:0000256" key="2">
    <source>
        <dbReference type="ARBA" id="ARBA00001974"/>
    </source>
</evidence>
<keyword evidence="6" id="KW-0285">Flavoprotein</keyword>
<comment type="cofactor">
    <cofactor evidence="2">
        <name>FAD</name>
        <dbReference type="ChEBI" id="CHEBI:57692"/>
    </cofactor>
</comment>
<feature type="domain" description="Photolyase/cryptochrome alpha/beta" evidence="14">
    <location>
        <begin position="20"/>
        <end position="150"/>
    </location>
</feature>
<keyword evidence="11" id="KW-0456">Lyase</keyword>
<evidence type="ECO:0000256" key="1">
    <source>
        <dbReference type="ARBA" id="ARBA00001932"/>
    </source>
</evidence>
<dbReference type="RefSeq" id="WP_214170542.1">
    <property type="nucleotide sequence ID" value="NZ_JAHCVJ010000002.1"/>
</dbReference>
<comment type="catalytic activity">
    <reaction evidence="13">
        <text>cyclobutadipyrimidine (in DNA) = 2 pyrimidine residues (in DNA).</text>
        <dbReference type="EC" id="4.1.99.3"/>
    </reaction>
</comment>
<comment type="cofactor">
    <cofactor evidence="1">
        <name>(6R)-5,10-methylene-5,6,7,8-tetrahydrofolate</name>
        <dbReference type="ChEBI" id="CHEBI:15636"/>
    </cofactor>
</comment>
<dbReference type="AlphaFoldDB" id="A0AAW4KYD9"/>
<dbReference type="EMBL" id="JAHCVJ010000002">
    <property type="protein sequence ID" value="MBT0663754.1"/>
    <property type="molecule type" value="Genomic_DNA"/>
</dbReference>
<dbReference type="Gene3D" id="1.25.40.80">
    <property type="match status" value="1"/>
</dbReference>
<dbReference type="FunFam" id="3.40.50.620:FF:000110">
    <property type="entry name" value="Deoxyribodipyrimidine photolyase"/>
    <property type="match status" value="1"/>
</dbReference>
<name>A0AAW4KYD9_9BACT</name>
<reference evidence="15 16" key="1">
    <citation type="submission" date="2021-05" db="EMBL/GenBank/DDBJ databases">
        <title>The draft genome of Geobacter pelophilus DSM 12255.</title>
        <authorList>
            <person name="Xu Z."/>
            <person name="Masuda Y."/>
            <person name="Itoh H."/>
            <person name="Senoo K."/>
        </authorList>
    </citation>
    <scope>NUCLEOTIDE SEQUENCE [LARGE SCALE GENOMIC DNA]</scope>
    <source>
        <strain evidence="15 16">DSM 12255</strain>
    </source>
</reference>
<accession>A0AAW4KYD9</accession>
<dbReference type="SUPFAM" id="SSF52425">
    <property type="entry name" value="Cryptochrome/photolyase, N-terminal domain"/>
    <property type="match status" value="1"/>
</dbReference>
<dbReference type="SUPFAM" id="SSF48173">
    <property type="entry name" value="Cryptochrome/photolyase FAD-binding domain"/>
    <property type="match status" value="1"/>
</dbReference>
<dbReference type="Pfam" id="PF00875">
    <property type="entry name" value="DNA_photolyase"/>
    <property type="match status" value="1"/>
</dbReference>
<dbReference type="InterPro" id="IPR052219">
    <property type="entry name" value="Photolyase_Class-2"/>
</dbReference>
<keyword evidence="10" id="KW-0234">DNA repair</keyword>
<dbReference type="GO" id="GO:0003677">
    <property type="term" value="F:DNA binding"/>
    <property type="evidence" value="ECO:0007669"/>
    <property type="project" value="UniProtKB-KW"/>
</dbReference>
<protein>
    <recommendedName>
        <fullName evidence="5">Deoxyribodipyrimidine photo-lyase</fullName>
        <ecNumber evidence="4">4.1.99.3</ecNumber>
    </recommendedName>
    <alternativeName>
        <fullName evidence="12">DNA photolyase</fullName>
    </alternativeName>
</protein>
<evidence type="ECO:0000256" key="11">
    <source>
        <dbReference type="ARBA" id="ARBA00023239"/>
    </source>
</evidence>
<dbReference type="PROSITE" id="PS01083">
    <property type="entry name" value="DNA_PHOTOLYASES_2_1"/>
    <property type="match status" value="1"/>
</dbReference>
<evidence type="ECO:0000256" key="8">
    <source>
        <dbReference type="ARBA" id="ARBA00022827"/>
    </source>
</evidence>
<keyword evidence="9" id="KW-0238">DNA-binding</keyword>
<dbReference type="InterPro" id="IPR036134">
    <property type="entry name" value="Crypto/Photolyase_FAD-like_sf"/>
</dbReference>
<evidence type="ECO:0000256" key="7">
    <source>
        <dbReference type="ARBA" id="ARBA00022763"/>
    </source>
</evidence>
<dbReference type="Gene3D" id="3.40.50.620">
    <property type="entry name" value="HUPs"/>
    <property type="match status" value="1"/>
</dbReference>
<evidence type="ECO:0000256" key="13">
    <source>
        <dbReference type="ARBA" id="ARBA00033999"/>
    </source>
</evidence>
<organism evidence="15 16">
    <name type="scientific">Geoanaerobacter pelophilus</name>
    <dbReference type="NCBI Taxonomy" id="60036"/>
    <lineage>
        <taxon>Bacteria</taxon>
        <taxon>Pseudomonadati</taxon>
        <taxon>Thermodesulfobacteriota</taxon>
        <taxon>Desulfuromonadia</taxon>
        <taxon>Geobacterales</taxon>
        <taxon>Geobacteraceae</taxon>
        <taxon>Geoanaerobacter</taxon>
    </lineage>
</organism>
<dbReference type="Proteomes" id="UP000811899">
    <property type="component" value="Unassembled WGS sequence"/>
</dbReference>
<proteinExistence type="inferred from homology"/>
<dbReference type="Gene3D" id="1.10.579.10">
    <property type="entry name" value="DNA Cyclobutane Dipyrimidine Photolyase, subunit A, domain 3"/>
    <property type="match status" value="1"/>
</dbReference>
<evidence type="ECO:0000256" key="10">
    <source>
        <dbReference type="ARBA" id="ARBA00023204"/>
    </source>
</evidence>
<keyword evidence="16" id="KW-1185">Reference proteome</keyword>